<sequence length="232" mass="26067">MYKAKKKELNLNQLKVGDLMNISQGAVNHYLNGINALNYESASQFAKILQVPVSDFSPRLAKKLQTLVPMDFASNVGAKGNFLLWDDDNPLPDDEYVLVNYYKNVCLAAGDGSFDSTDYNEFKLAFARSTLRKCGVSPSKAVCMTIKGDSMEPVLPDGATVGVNLDRKRIINNEIYAFRHSDVLRIKQLSWNDDNTINIHSFNSSRKDETAYLEEMEIIGHVFTWSVIKCIP</sequence>
<name>A0A2N9WU31_9NEIS</name>
<dbReference type="Pfam" id="PF01381">
    <property type="entry name" value="HTH_3"/>
    <property type="match status" value="1"/>
</dbReference>
<dbReference type="InterPro" id="IPR039418">
    <property type="entry name" value="LexA-like"/>
</dbReference>
<dbReference type="SUPFAM" id="SSF51306">
    <property type="entry name" value="LexA/Signal peptidase"/>
    <property type="match status" value="1"/>
</dbReference>
<comment type="caution">
    <text evidence="5">The sequence shown here is derived from an EMBL/GenBank/DDBJ whole genome shotgun (WGS) entry which is preliminary data.</text>
</comment>
<gene>
    <name evidence="5" type="ORF">BGI32_05705</name>
</gene>
<dbReference type="InterPro" id="IPR036286">
    <property type="entry name" value="LexA/Signal_pep-like_sf"/>
</dbReference>
<reference evidence="5 6" key="1">
    <citation type="journal article" date="2017" name="MBio">
        <title>Type VI secretion-mediated competition in the bee gut microbiome.</title>
        <authorList>
            <person name="Steele M.I."/>
            <person name="Kwong W.K."/>
            <person name="Powell J.E."/>
            <person name="Whiteley M."/>
            <person name="Moran N.A."/>
        </authorList>
    </citation>
    <scope>NUCLEOTIDE SEQUENCE [LARGE SCALE GENOMIC DNA]</scope>
    <source>
        <strain evidence="5 6">App2-2</strain>
    </source>
</reference>
<dbReference type="CDD" id="cd06529">
    <property type="entry name" value="S24_LexA-like"/>
    <property type="match status" value="1"/>
</dbReference>
<dbReference type="PROSITE" id="PS50943">
    <property type="entry name" value="HTH_CROC1"/>
    <property type="match status" value="1"/>
</dbReference>
<organism evidence="5 6">
    <name type="scientific">Snodgrassella alvi</name>
    <dbReference type="NCBI Taxonomy" id="1196083"/>
    <lineage>
        <taxon>Bacteria</taxon>
        <taxon>Pseudomonadati</taxon>
        <taxon>Pseudomonadota</taxon>
        <taxon>Betaproteobacteria</taxon>
        <taxon>Neisseriales</taxon>
        <taxon>Neisseriaceae</taxon>
        <taxon>Snodgrassella</taxon>
    </lineage>
</organism>
<dbReference type="Gene3D" id="1.10.260.40">
    <property type="entry name" value="lambda repressor-like DNA-binding domains"/>
    <property type="match status" value="1"/>
</dbReference>
<dbReference type="InterPro" id="IPR001387">
    <property type="entry name" value="Cro/C1-type_HTH"/>
</dbReference>
<feature type="domain" description="HTH cro/C1-type" evidence="4">
    <location>
        <begin position="3"/>
        <end position="56"/>
    </location>
</feature>
<proteinExistence type="predicted"/>
<dbReference type="AlphaFoldDB" id="A0A2N9WU31"/>
<dbReference type="EMBL" id="MDVB01000060">
    <property type="protein sequence ID" value="PIT15446.1"/>
    <property type="molecule type" value="Genomic_DNA"/>
</dbReference>
<protein>
    <recommendedName>
        <fullName evidence="4">HTH cro/C1-type domain-containing protein</fullName>
    </recommendedName>
</protein>
<evidence type="ECO:0000313" key="6">
    <source>
        <dbReference type="Proteomes" id="UP000231293"/>
    </source>
</evidence>
<dbReference type="PANTHER" id="PTHR40661">
    <property type="match status" value="1"/>
</dbReference>
<keyword evidence="2" id="KW-0238">DNA-binding</keyword>
<evidence type="ECO:0000256" key="3">
    <source>
        <dbReference type="ARBA" id="ARBA00023163"/>
    </source>
</evidence>
<dbReference type="PANTHER" id="PTHR40661:SF2">
    <property type="entry name" value="HTH-TYPE TRANSCRIPTIONAL REGULATOR PRTR"/>
    <property type="match status" value="1"/>
</dbReference>
<evidence type="ECO:0000259" key="4">
    <source>
        <dbReference type="PROSITE" id="PS50943"/>
    </source>
</evidence>
<dbReference type="SMART" id="SM00530">
    <property type="entry name" value="HTH_XRE"/>
    <property type="match status" value="1"/>
</dbReference>
<dbReference type="InterPro" id="IPR010982">
    <property type="entry name" value="Lambda_DNA-bd_dom_sf"/>
</dbReference>
<dbReference type="Proteomes" id="UP000231293">
    <property type="component" value="Unassembled WGS sequence"/>
</dbReference>
<dbReference type="GO" id="GO:0003677">
    <property type="term" value="F:DNA binding"/>
    <property type="evidence" value="ECO:0007669"/>
    <property type="project" value="UniProtKB-KW"/>
</dbReference>
<keyword evidence="3" id="KW-0804">Transcription</keyword>
<accession>A0A2N9WU31</accession>
<dbReference type="Gene3D" id="2.10.109.10">
    <property type="entry name" value="Umud Fragment, subunit A"/>
    <property type="match status" value="1"/>
</dbReference>
<dbReference type="SUPFAM" id="SSF47413">
    <property type="entry name" value="lambda repressor-like DNA-binding domains"/>
    <property type="match status" value="1"/>
</dbReference>
<dbReference type="InterPro" id="IPR015927">
    <property type="entry name" value="Peptidase_S24_S26A/B/C"/>
</dbReference>
<evidence type="ECO:0000256" key="1">
    <source>
        <dbReference type="ARBA" id="ARBA00023015"/>
    </source>
</evidence>
<evidence type="ECO:0000313" key="5">
    <source>
        <dbReference type="EMBL" id="PIT15446.1"/>
    </source>
</evidence>
<keyword evidence="1" id="KW-0805">Transcription regulation</keyword>
<dbReference type="Pfam" id="PF00717">
    <property type="entry name" value="Peptidase_S24"/>
    <property type="match status" value="1"/>
</dbReference>
<evidence type="ECO:0000256" key="2">
    <source>
        <dbReference type="ARBA" id="ARBA00023125"/>
    </source>
</evidence>